<gene>
    <name evidence="2" type="ORF">BCV69DRAFT_282900</name>
</gene>
<feature type="compositionally biased region" description="Acidic residues" evidence="1">
    <location>
        <begin position="641"/>
        <end position="651"/>
    </location>
</feature>
<feature type="compositionally biased region" description="Polar residues" evidence="1">
    <location>
        <begin position="306"/>
        <end position="327"/>
    </location>
</feature>
<feature type="region of interest" description="Disordered" evidence="1">
    <location>
        <begin position="38"/>
        <end position="507"/>
    </location>
</feature>
<dbReference type="EMBL" id="KZ819327">
    <property type="protein sequence ID" value="PWN20681.1"/>
    <property type="molecule type" value="Genomic_DNA"/>
</dbReference>
<feature type="region of interest" description="Disordered" evidence="1">
    <location>
        <begin position="1257"/>
        <end position="1357"/>
    </location>
</feature>
<evidence type="ECO:0000313" key="2">
    <source>
        <dbReference type="EMBL" id="PWN20681.1"/>
    </source>
</evidence>
<feature type="compositionally biased region" description="Polar residues" evidence="1">
    <location>
        <begin position="370"/>
        <end position="382"/>
    </location>
</feature>
<dbReference type="Proteomes" id="UP000245942">
    <property type="component" value="Unassembled WGS sequence"/>
</dbReference>
<dbReference type="GeneID" id="37014250"/>
<feature type="compositionally biased region" description="Polar residues" evidence="1">
    <location>
        <begin position="1427"/>
        <end position="1448"/>
    </location>
</feature>
<feature type="compositionally biased region" description="Low complexity" evidence="1">
    <location>
        <begin position="1485"/>
        <end position="1495"/>
    </location>
</feature>
<proteinExistence type="predicted"/>
<sequence length="1628" mass="175155">MTSSEAPATRPLPLGSRSINTLPKSGSLLLDKLRSKEILPFLPPTPPRTQSPNDTSSRTTHTSVRRQSPPSPSPQKSMSSSSHLPMSGPSTPARGLDPKRNRPMLSPALSVDGISPNPRERKRLDERLTPAKERLGSIEEVQNDRSARRGNALAQKTALAERHLDSNASDSECDESDGETYNNIQRQRISSQQAIRSSPANSTAVADVRRKATTSRARQAALDRELLNASQSISNASTPSSFDLSHSLSQGSDSSISRRSKRVATKTVHGKGVWPALAPVAVDSSKQGAAKSQSARKAAVASSSRHNANQELEQSASQPDRTASSLKSIRKAKASHEAERPRVSFSQPLPTTKVPAFGDPRPPGNRRRATSSQPVRTPTKTFASAAEKRAFFSTIKRLPPLKPEEKLSPFVPAPASPGEDPILLKGHPDEYEPEWVREYDEGEENDTFAAVKTRHKASDDNPSRVETQQGEDVRRAEGDTQDGSAPRQDQADLQVDPEADLSDFSRQAQELHHVISSVQDDPFAIGYGQYDNIDVFDAGVSHSYSDDDNDYNAAHVSDVEEEASGLAAQKEVLSHEQSQAQVAASDDEDQGLAETSQEVEFDSQDTAVEDVERQSSAVPAFATDEKSKTIGAEVMEAYDLEEAAEPVDECVDSGAGNDSAEEEAAGELSFFVEQRELRREEDEEAEGDMSVSYEEPARAQEEGDQQAQEEETTYDEDEVDASLAALAPAAVHPDSEAEEEADLEASLQALDVNASSSQGKVEAVEAAPKEAAAAEAAVENDIQPAPQEGMADLTRPRGTQLAAHNLDTAQQSQSGYPHSSVDHSYLHSNSSRSIMHSMARPTSIVEVMSTDAEAAARAAAILRVHHKWIHEGHVVTDEDEGAEATFVGSVLASDANATTMGNEGLLPGLLSQAESELQKSQKAATSVVRDSTPRAKVPQLAATPAAPGAWSFSPAISVTPAAAKESLQVPQTLQSGGHVDVRALLEENAGAFPRQAWRALDKVFRRTVRHMAASDNYGSGDLQPTLLGQRRAARAVEQSAVVDAFIAAHNIEKSMLRKRWSYTNLSRSVQALQRHWFVRLEADYPGCLTAEEAAIAERPINYSDGNSTSSITRQSSPALSQFLRDQSSVGDVSPMTSVRGSSRLSNVFADIATHSTPLQAGRRGWTHSLSPAPSPIASQASPLHEQRLDDPLSEVEDDTEEAEQEVPLVPGPLDTSRADSPEEASLIQRTSAVFTRRLSTLFGQPIEGLRKLVGTASVNGDREEQEAEETSARHAAPGSPTPSLYPALPEADFLPPPVPPPEPTQEDLSVASRSSLTSRANTPCQASAERAAVADESAATDATSNEDDSSNVSSSSASLAQEAATAAMAMAEKRQLKSMSAYSRSWVKDTNDKINSDARRAPPASPTRRTMTMTMLRNVEHTPPSKRASQQVQTAVVSPKGRSSLSNGVRATVNKLNASASTITPGSSLAAPTRFPARSNPSTFSSSSSSSSSSSNHRMGCSSFVRPTVLAGLTQDAHEAARAQAASMSASRGGREWMSPLKKKKKQEALQREQEREKQREVLKLRRSGAQVVLVEADKENSLDASSFDLSLSMSRSRDEGSFESKRDLWTQRSLIASAGSRKSFTRL</sequence>
<feature type="compositionally biased region" description="Low complexity" evidence="1">
    <location>
        <begin position="184"/>
        <end position="198"/>
    </location>
</feature>
<feature type="region of interest" description="Disordered" evidence="1">
    <location>
        <begin position="1462"/>
        <end position="1500"/>
    </location>
</feature>
<reference evidence="2 3" key="1">
    <citation type="journal article" date="2018" name="Mol. Biol. Evol.">
        <title>Broad Genomic Sampling Reveals a Smut Pathogenic Ancestry of the Fungal Clade Ustilaginomycotina.</title>
        <authorList>
            <person name="Kijpornyongpan T."/>
            <person name="Mondo S.J."/>
            <person name="Barry K."/>
            <person name="Sandor L."/>
            <person name="Lee J."/>
            <person name="Lipzen A."/>
            <person name="Pangilinan J."/>
            <person name="LaButti K."/>
            <person name="Hainaut M."/>
            <person name="Henrissat B."/>
            <person name="Grigoriev I.V."/>
            <person name="Spatafora J.W."/>
            <person name="Aime M.C."/>
        </authorList>
    </citation>
    <scope>NUCLEOTIDE SEQUENCE [LARGE SCALE GENOMIC DNA]</scope>
    <source>
        <strain evidence="2 3">MCA 4718</strain>
    </source>
</reference>
<feature type="region of interest" description="Disordered" evidence="1">
    <location>
        <begin position="1521"/>
        <end position="1556"/>
    </location>
</feature>
<feature type="compositionally biased region" description="Pro residues" evidence="1">
    <location>
        <begin position="1294"/>
        <end position="1303"/>
    </location>
</feature>
<dbReference type="OrthoDB" id="3363736at2759"/>
<feature type="compositionally biased region" description="Basic and acidic residues" evidence="1">
    <location>
        <begin position="1547"/>
        <end position="1556"/>
    </location>
</feature>
<feature type="compositionally biased region" description="Basic and acidic residues" evidence="1">
    <location>
        <begin position="118"/>
        <end position="147"/>
    </location>
</feature>
<feature type="compositionally biased region" description="Acidic residues" evidence="1">
    <location>
        <begin position="702"/>
        <end position="720"/>
    </location>
</feature>
<feature type="compositionally biased region" description="Low complexity" evidence="1">
    <location>
        <begin position="1522"/>
        <end position="1531"/>
    </location>
</feature>
<feature type="compositionally biased region" description="Acidic residues" evidence="1">
    <location>
        <begin position="1191"/>
        <end position="1204"/>
    </location>
</feature>
<dbReference type="RefSeq" id="XP_025347841.1">
    <property type="nucleotide sequence ID" value="XM_025492516.1"/>
</dbReference>
<organism evidence="2 3">
    <name type="scientific">Pseudomicrostroma glucosiphilum</name>
    <dbReference type="NCBI Taxonomy" id="1684307"/>
    <lineage>
        <taxon>Eukaryota</taxon>
        <taxon>Fungi</taxon>
        <taxon>Dikarya</taxon>
        <taxon>Basidiomycota</taxon>
        <taxon>Ustilaginomycotina</taxon>
        <taxon>Exobasidiomycetes</taxon>
        <taxon>Microstromatales</taxon>
        <taxon>Microstromatales incertae sedis</taxon>
        <taxon>Pseudomicrostroma</taxon>
    </lineage>
</organism>
<feature type="region of interest" description="Disordered" evidence="1">
    <location>
        <begin position="641"/>
        <end position="720"/>
    </location>
</feature>
<feature type="compositionally biased region" description="Low complexity" evidence="1">
    <location>
        <begin position="284"/>
        <end position="305"/>
    </location>
</feature>
<evidence type="ECO:0000313" key="3">
    <source>
        <dbReference type="Proteomes" id="UP000245942"/>
    </source>
</evidence>
<dbReference type="STRING" id="1684307.A0A316U885"/>
<evidence type="ECO:0000256" key="1">
    <source>
        <dbReference type="SAM" id="MobiDB-lite"/>
    </source>
</evidence>
<protein>
    <submittedName>
        <fullName evidence="2">Uncharacterized protein</fullName>
    </submittedName>
</protein>
<name>A0A316U885_9BASI</name>
<feature type="region of interest" description="Disordered" evidence="1">
    <location>
        <begin position="562"/>
        <end position="624"/>
    </location>
</feature>
<feature type="compositionally biased region" description="Low complexity" evidence="1">
    <location>
        <begin position="1326"/>
        <end position="1343"/>
    </location>
</feature>
<feature type="region of interest" description="Disordered" evidence="1">
    <location>
        <begin position="1159"/>
        <end position="1224"/>
    </location>
</feature>
<feature type="region of interest" description="Disordered" evidence="1">
    <location>
        <begin position="1420"/>
        <end position="1448"/>
    </location>
</feature>
<feature type="compositionally biased region" description="Low complexity" evidence="1">
    <location>
        <begin position="55"/>
        <end position="90"/>
    </location>
</feature>
<keyword evidence="3" id="KW-1185">Reference proteome</keyword>
<feature type="compositionally biased region" description="Polar residues" evidence="1">
    <location>
        <begin position="228"/>
        <end position="244"/>
    </location>
</feature>
<feature type="compositionally biased region" description="Polar residues" evidence="1">
    <location>
        <begin position="1311"/>
        <end position="1325"/>
    </location>
</feature>
<feature type="compositionally biased region" description="Basic and acidic residues" evidence="1">
    <location>
        <begin position="426"/>
        <end position="439"/>
    </location>
</feature>
<accession>A0A316U885</accession>
<feature type="compositionally biased region" description="Acidic residues" evidence="1">
    <location>
        <begin position="585"/>
        <end position="609"/>
    </location>
</feature>
<feature type="compositionally biased region" description="Low complexity" evidence="1">
    <location>
        <begin position="245"/>
        <end position="257"/>
    </location>
</feature>
<feature type="region of interest" description="Disordered" evidence="1">
    <location>
        <begin position="1"/>
        <end position="23"/>
    </location>
</feature>